<proteinExistence type="predicted"/>
<dbReference type="InterPro" id="IPR020018">
    <property type="entry name" value="Motility-assoc_lipoprot_GldH"/>
</dbReference>
<dbReference type="NCBIfam" id="TIGR03511">
    <property type="entry name" value="GldH_lipo"/>
    <property type="match status" value="1"/>
</dbReference>
<dbReference type="EMBL" id="FUWL01000004">
    <property type="protein sequence ID" value="SJZ34591.1"/>
    <property type="molecule type" value="Genomic_DNA"/>
</dbReference>
<sequence length="174" mass="20041">MGQFIGYSGMTAWCRYKKLRMSSLLLLILLVSACIRPRVYSEYRTITPEGWGMSDELFYSFYVTDTTKTYTITASLRYSPEFELKTLPIGIVYEDPHRHFDVKTVMWSLEAPDKLMAHTGYNIFQTAYTIDEARKFPTSGLYTISLRHLSQDTLLVGVVEMGLIVDFSENKRGD</sequence>
<protein>
    <submittedName>
        <fullName evidence="1">Gliding motility-associated lipoprotein GldH</fullName>
    </submittedName>
</protein>
<organism evidence="1 2">
    <name type="scientific">Porphyromonas cangingivalis</name>
    <dbReference type="NCBI Taxonomy" id="36874"/>
    <lineage>
        <taxon>Bacteria</taxon>
        <taxon>Pseudomonadati</taxon>
        <taxon>Bacteroidota</taxon>
        <taxon>Bacteroidia</taxon>
        <taxon>Bacteroidales</taxon>
        <taxon>Porphyromonadaceae</taxon>
        <taxon>Porphyromonas</taxon>
    </lineage>
</organism>
<dbReference type="AlphaFoldDB" id="A0A1T4JWQ8"/>
<name>A0A1T4JWQ8_PORCN</name>
<dbReference type="Pfam" id="PF14109">
    <property type="entry name" value="GldH_lipo"/>
    <property type="match status" value="1"/>
</dbReference>
<evidence type="ECO:0000313" key="2">
    <source>
        <dbReference type="Proteomes" id="UP000189956"/>
    </source>
</evidence>
<keyword evidence="1" id="KW-0449">Lipoprotein</keyword>
<dbReference type="Proteomes" id="UP000189956">
    <property type="component" value="Unassembled WGS sequence"/>
</dbReference>
<reference evidence="1 2" key="1">
    <citation type="submission" date="2017-02" db="EMBL/GenBank/DDBJ databases">
        <authorList>
            <person name="Peterson S.W."/>
        </authorList>
    </citation>
    <scope>NUCLEOTIDE SEQUENCE [LARGE SCALE GENOMIC DNA]</scope>
    <source>
        <strain evidence="1 2">ATCC 700135</strain>
    </source>
</reference>
<accession>A0A1T4JWQ8</accession>
<gene>
    <name evidence="1" type="ORF">SAMN02745205_00399</name>
</gene>
<evidence type="ECO:0000313" key="1">
    <source>
        <dbReference type="EMBL" id="SJZ34591.1"/>
    </source>
</evidence>